<keyword evidence="5" id="KW-0732">Signal</keyword>
<dbReference type="Proteomes" id="UP001165740">
    <property type="component" value="Chromosome 17"/>
</dbReference>
<evidence type="ECO:0000256" key="1">
    <source>
        <dbReference type="ARBA" id="ARBA00005857"/>
    </source>
</evidence>
<evidence type="ECO:0000313" key="6">
    <source>
        <dbReference type="Proteomes" id="UP001165740"/>
    </source>
</evidence>
<feature type="signal peptide" evidence="5">
    <location>
        <begin position="1"/>
        <end position="23"/>
    </location>
</feature>
<keyword evidence="6" id="KW-1185">Reference proteome</keyword>
<dbReference type="GeneID" id="106068650"/>
<dbReference type="Gene3D" id="1.25.40.10">
    <property type="entry name" value="Tetratricopeptide repeat domain"/>
    <property type="match status" value="1"/>
</dbReference>
<dbReference type="OMA" id="YAFNDVH"/>
<dbReference type="InterPro" id="IPR033891">
    <property type="entry name" value="TTC38"/>
</dbReference>
<dbReference type="PANTHER" id="PTHR16263:SF4">
    <property type="entry name" value="TETRATRICOPEPTIDE REPEAT PROTEIN 38"/>
    <property type="match status" value="1"/>
</dbReference>
<dbReference type="AlphaFoldDB" id="A0A9W2ZB00"/>
<dbReference type="InterPro" id="IPR011990">
    <property type="entry name" value="TPR-like_helical_dom_sf"/>
</dbReference>
<evidence type="ECO:0000256" key="4">
    <source>
        <dbReference type="ARBA" id="ARBA00022803"/>
    </source>
</evidence>
<evidence type="ECO:0000256" key="3">
    <source>
        <dbReference type="ARBA" id="ARBA00022737"/>
    </source>
</evidence>
<accession>A0A9W2ZB00</accession>
<dbReference type="SUPFAM" id="SSF48452">
    <property type="entry name" value="TPR-like"/>
    <property type="match status" value="1"/>
</dbReference>
<dbReference type="RefSeq" id="XP_055872142.1">
    <property type="nucleotide sequence ID" value="XM_056016167.1"/>
</dbReference>
<name>A0A9W2ZB00_BIOGL</name>
<evidence type="ECO:0000313" key="7">
    <source>
        <dbReference type="RefSeq" id="XP_055872142.1"/>
    </source>
</evidence>
<evidence type="ECO:0000256" key="2">
    <source>
        <dbReference type="ARBA" id="ARBA00019992"/>
    </source>
</evidence>
<organism evidence="6 7">
    <name type="scientific">Biomphalaria glabrata</name>
    <name type="common">Bloodfluke planorb</name>
    <name type="synonym">Freshwater snail</name>
    <dbReference type="NCBI Taxonomy" id="6526"/>
    <lineage>
        <taxon>Eukaryota</taxon>
        <taxon>Metazoa</taxon>
        <taxon>Spiralia</taxon>
        <taxon>Lophotrochozoa</taxon>
        <taxon>Mollusca</taxon>
        <taxon>Gastropoda</taxon>
        <taxon>Heterobranchia</taxon>
        <taxon>Euthyneura</taxon>
        <taxon>Panpulmonata</taxon>
        <taxon>Hygrophila</taxon>
        <taxon>Lymnaeoidea</taxon>
        <taxon>Planorbidae</taxon>
        <taxon>Biomphalaria</taxon>
    </lineage>
</organism>
<dbReference type="OrthoDB" id="1427555at2759"/>
<reference evidence="7" key="1">
    <citation type="submission" date="2025-08" db="UniProtKB">
        <authorList>
            <consortium name="RefSeq"/>
        </authorList>
    </citation>
    <scope>IDENTIFICATION</scope>
</reference>
<comment type="similarity">
    <text evidence="1">Belongs to the TTC38 family.</text>
</comment>
<dbReference type="PANTHER" id="PTHR16263">
    <property type="entry name" value="TETRATRICOPEPTIDE REPEAT PROTEIN 38"/>
    <property type="match status" value="1"/>
</dbReference>
<evidence type="ECO:0000256" key="5">
    <source>
        <dbReference type="SAM" id="SignalP"/>
    </source>
</evidence>
<protein>
    <recommendedName>
        <fullName evidence="2">Tetratricopeptide repeat protein 38</fullName>
    </recommendedName>
</protein>
<dbReference type="CDD" id="cd05804">
    <property type="entry name" value="StaR_like"/>
    <property type="match status" value="1"/>
</dbReference>
<proteinExistence type="inferred from homology"/>
<feature type="chain" id="PRO_5040751380" description="Tetratricopeptide repeat protein 38" evidence="5">
    <location>
        <begin position="24"/>
        <end position="497"/>
    </location>
</feature>
<keyword evidence="4" id="KW-0802">TPR repeat</keyword>
<sequence>MSICHITIWHIIIIMSIIYLVNRNYHSETANMYSNWRSPQDWRSQGLDLNTTSTDASKMFDAIVTQYTGWYDDENLGGMTGTLNKMLVADPDFVMGHVVRNGLELLGTGSNIRLCSRLQDDVSRMVKLSSMQPSLTQREQKHVAALVAWSNGEMEQASNVWEDILVDHPNDVLALKFAYDNYFYLGNSNQIRDCVARVLPMWKPTMPLYGYIVSMHSFGLEETNLYSEAENAARTALSINPKDGWATHTLCHVMEMMGRQHEGIYMLEKTGQYWQTCGMLACHNFWHWALYYIELGDYETALSLFDEEVTKRAISSGAMLDIVDICSLLYRLQLEGVSVEDRWEKVYDVCKSHLHDHILTFNDMHILISCLGAGQKQAVKEMMDSIEVFVRESKGTNRDITAEVGSQLFQAFIAYNDEDYSKVVDLINPVRSKIIKIGGSHAQRDLINQFLIQAAIKSNKKTHHNLARALLNERKLLKPSSPLTDRLTDKVMQILGD</sequence>
<gene>
    <name evidence="7" type="primary">LOC106068650</name>
</gene>
<keyword evidence="3" id="KW-0677">Repeat</keyword>